<reference evidence="9" key="2">
    <citation type="submission" date="2015-07" db="EMBL/GenBank/DDBJ databases">
        <title>Contrasting host-pathogen interactions and genome evolution in two generalist and specialist microsporidian pathogens of mosquitoes.</title>
        <authorList>
            <consortium name="The Broad Institute Genomics Platform"/>
            <consortium name="The Broad Institute Genome Sequencing Center for Infectious Disease"/>
            <person name="Cuomo C.A."/>
            <person name="Sanscrainte N.D."/>
            <person name="Goldberg J.M."/>
            <person name="Heiman D."/>
            <person name="Young S."/>
            <person name="Zeng Q."/>
            <person name="Becnel J.J."/>
            <person name="Birren B.W."/>
        </authorList>
    </citation>
    <scope>NUCLEOTIDE SEQUENCE [LARGE SCALE GENOMIC DNA]</scope>
    <source>
        <strain evidence="9">USNM 41457</strain>
    </source>
</reference>
<keyword evidence="2" id="KW-0677">Repeat</keyword>
<dbReference type="GO" id="GO:0005634">
    <property type="term" value="C:nucleus"/>
    <property type="evidence" value="ECO:0007669"/>
    <property type="project" value="UniProtKB-ARBA"/>
</dbReference>
<dbReference type="InterPro" id="IPR036236">
    <property type="entry name" value="Znf_C2H2_sf"/>
</dbReference>
<comment type="caution">
    <text evidence="8">The sequence shown here is derived from an EMBL/GenBank/DDBJ whole genome shotgun (WGS) entry which is preliminary data.</text>
</comment>
<feature type="region of interest" description="Disordered" evidence="6">
    <location>
        <begin position="1"/>
        <end position="52"/>
    </location>
</feature>
<keyword evidence="9" id="KW-1185">Reference proteome</keyword>
<dbReference type="InterPro" id="IPR013087">
    <property type="entry name" value="Znf_C2H2_type"/>
</dbReference>
<evidence type="ECO:0000256" key="4">
    <source>
        <dbReference type="ARBA" id="ARBA00022833"/>
    </source>
</evidence>
<reference evidence="8 9" key="1">
    <citation type="submission" date="2011-08" db="EMBL/GenBank/DDBJ databases">
        <authorList>
            <person name="Liu Z.J."/>
            <person name="Shi F.L."/>
            <person name="Lu J.Q."/>
            <person name="Li M."/>
            <person name="Wang Z.L."/>
        </authorList>
    </citation>
    <scope>NUCLEOTIDE SEQUENCE [LARGE SCALE GENOMIC DNA]</scope>
    <source>
        <strain evidence="8 9">USNM 41457</strain>
    </source>
</reference>
<dbReference type="STRING" id="1003232.J9DBS6"/>
<dbReference type="Proteomes" id="UP000003163">
    <property type="component" value="Unassembled WGS sequence"/>
</dbReference>
<dbReference type="Gene3D" id="3.30.160.60">
    <property type="entry name" value="Classic Zinc Finger"/>
    <property type="match status" value="2"/>
</dbReference>
<keyword evidence="3 5" id="KW-0863">Zinc-finger</keyword>
<proteinExistence type="predicted"/>
<sequence length="981" mass="115588">MLSQENSNENAAGNNSDFDNTEEDKYENIKNEDVSNKEDDTEEIFENKFHRSKQKTSFFDDSLCEIESEKDIAKNKGISDTNKKEKEQVFDVIDCTENSKKIESSDENMDEKPQNHIDDNNLQNLESDIPVISREKSTKGNYTHNRRQKNRLNWEENIETSNDSEYSDENAAQSKDSKKEEEMDIISHITFSSYEEEEKNNQNSTKNLKADKAYSESTDKNTDVQSYDFIEQTSDDCANSQSEDNTYSNQKCEDHIKKRKEETKNPQYQNLPDNKPQFNYLRDKNKRKTSTNLKNTQQEFLEKQQNHSSRTYFDQYINDTATKTSLIEQNKSDLLKSPQRKNKNQFLGVNSFTDSFKINKNNRQGQENKNTHHEHTLQKIEPKSISKDKQIVFVPASFKDGIYTANGRYKQKPANENTQKNDFSNDNRPNGSLSNRNTNRKTKSDGENQNRNKRGEIKHVFGRNEYDFEYNKLYGNKNNDTRRHAQRDNSASVRRYPPDEYNNDSIMSRSKKNESNSNFDNRHYDQRYEQNENEQNNIYQYNNENSRNRRKHNSNRILYQKQFKDDLNMQGNNCDNNYDIRNERPRKRLIDYLFEIIEAEASRLNILQPFRDNLSNSQYENFLENMDNNIRNFLIENSIQTGVKDEYILDPILLRDFQYQNEPSHTQISSGTNTTRNQDFPDQNNHSAYLDNSYARKKLKTNSGHFRRRSDQEDELSDSHYTRKYHNLSQSSQRRYENIDSGIPYQTNQSHSNISQENHQSQKYQRKSTKTKTFDLSADETYTHKEENNQDDKTQLEELIKIFQDEIDAANQKNKQKLEPKNKKQKRIEKNTPTQQVKRARGRPPLVCPENFSSDYDEHGIKIDPELGFIGVDDSLFEMVVINGEKEFKCCKPGCTKKFPSLSRVKRHYIVHTGHKPYKCLNPMCKSTFSRRDNMLQHYKTHCQFSKKKTNKKKSKDTNYISASTESDRDNDIAEYEDSGS</sequence>
<feature type="compositionally biased region" description="Polar residues" evidence="6">
    <location>
        <begin position="744"/>
        <end position="763"/>
    </location>
</feature>
<keyword evidence="1" id="KW-0479">Metal-binding</keyword>
<dbReference type="HOGENOM" id="CLU_303478_0_0_1"/>
<evidence type="ECO:0000256" key="3">
    <source>
        <dbReference type="ARBA" id="ARBA00022771"/>
    </source>
</evidence>
<dbReference type="PANTHER" id="PTHR19818">
    <property type="entry name" value="ZINC FINGER PROTEIN ZIC AND GLI"/>
    <property type="match status" value="1"/>
</dbReference>
<feature type="region of interest" description="Disordered" evidence="6">
    <location>
        <begin position="95"/>
        <end position="225"/>
    </location>
</feature>
<dbReference type="GO" id="GO:0000981">
    <property type="term" value="F:DNA-binding transcription factor activity, RNA polymerase II-specific"/>
    <property type="evidence" value="ECO:0007669"/>
    <property type="project" value="TreeGrafter"/>
</dbReference>
<evidence type="ECO:0000256" key="1">
    <source>
        <dbReference type="ARBA" id="ARBA00022723"/>
    </source>
</evidence>
<feature type="compositionally biased region" description="Basic and acidic residues" evidence="6">
    <location>
        <begin position="442"/>
        <end position="459"/>
    </location>
</feature>
<keyword evidence="4" id="KW-0862">Zinc</keyword>
<organism evidence="8 9">
    <name type="scientific">Edhazardia aedis (strain USNM 41457)</name>
    <name type="common">Microsporidian parasite</name>
    <dbReference type="NCBI Taxonomy" id="1003232"/>
    <lineage>
        <taxon>Eukaryota</taxon>
        <taxon>Fungi</taxon>
        <taxon>Fungi incertae sedis</taxon>
        <taxon>Microsporidia</taxon>
        <taxon>Edhazardia</taxon>
    </lineage>
</organism>
<feature type="compositionally biased region" description="Basic and acidic residues" evidence="6">
    <location>
        <begin position="781"/>
        <end position="794"/>
    </location>
</feature>
<dbReference type="InParanoid" id="J9DBS6"/>
<dbReference type="PROSITE" id="PS50157">
    <property type="entry name" value="ZINC_FINGER_C2H2_2"/>
    <property type="match status" value="2"/>
</dbReference>
<feature type="region of interest" description="Disordered" evidence="6">
    <location>
        <begin position="949"/>
        <end position="981"/>
    </location>
</feature>
<accession>J9DBS6</accession>
<evidence type="ECO:0000259" key="7">
    <source>
        <dbReference type="PROSITE" id="PS50157"/>
    </source>
</evidence>
<evidence type="ECO:0000313" key="9">
    <source>
        <dbReference type="Proteomes" id="UP000003163"/>
    </source>
</evidence>
<feature type="compositionally biased region" description="Basic and acidic residues" evidence="6">
    <location>
        <begin position="97"/>
        <end position="119"/>
    </location>
</feature>
<dbReference type="VEuPathDB" id="MicrosporidiaDB:EDEG_00919"/>
<feature type="compositionally biased region" description="Polar residues" evidence="6">
    <location>
        <begin position="159"/>
        <end position="174"/>
    </location>
</feature>
<feature type="region of interest" description="Disordered" evidence="6">
    <location>
        <begin position="811"/>
        <end position="849"/>
    </location>
</feature>
<feature type="region of interest" description="Disordered" evidence="6">
    <location>
        <begin position="473"/>
        <end position="521"/>
    </location>
</feature>
<dbReference type="OrthoDB" id="6365676at2759"/>
<dbReference type="GO" id="GO:0008270">
    <property type="term" value="F:zinc ion binding"/>
    <property type="evidence" value="ECO:0007669"/>
    <property type="project" value="UniProtKB-KW"/>
</dbReference>
<feature type="domain" description="C2H2-type" evidence="7">
    <location>
        <begin position="888"/>
        <end position="917"/>
    </location>
</feature>
<evidence type="ECO:0000256" key="6">
    <source>
        <dbReference type="SAM" id="MobiDB-lite"/>
    </source>
</evidence>
<dbReference type="GO" id="GO:0045944">
    <property type="term" value="P:positive regulation of transcription by RNA polymerase II"/>
    <property type="evidence" value="ECO:0007669"/>
    <property type="project" value="UniProtKB-ARBA"/>
</dbReference>
<feature type="compositionally biased region" description="Polar residues" evidence="6">
    <location>
        <begin position="663"/>
        <end position="687"/>
    </location>
</feature>
<feature type="region of interest" description="Disordered" evidence="6">
    <location>
        <begin position="407"/>
        <end position="459"/>
    </location>
</feature>
<evidence type="ECO:0000313" key="8">
    <source>
        <dbReference type="EMBL" id="EJW04944.1"/>
    </source>
</evidence>
<evidence type="ECO:0000256" key="5">
    <source>
        <dbReference type="PROSITE-ProRule" id="PRU00042"/>
    </source>
</evidence>
<dbReference type="AlphaFoldDB" id="J9DBS6"/>
<dbReference type="SMART" id="SM00355">
    <property type="entry name" value="ZnF_C2H2"/>
    <property type="match status" value="2"/>
</dbReference>
<feature type="region of interest" description="Disordered" evidence="6">
    <location>
        <begin position="234"/>
        <end position="253"/>
    </location>
</feature>
<protein>
    <recommendedName>
        <fullName evidence="7">C2H2-type domain-containing protein</fullName>
    </recommendedName>
</protein>
<feature type="region of interest" description="Disordered" evidence="6">
    <location>
        <begin position="663"/>
        <end position="794"/>
    </location>
</feature>
<feature type="compositionally biased region" description="Basic and acidic residues" evidence="6">
    <location>
        <begin position="26"/>
        <end position="38"/>
    </location>
</feature>
<feature type="compositionally biased region" description="Basic and acidic residues" evidence="6">
    <location>
        <begin position="208"/>
        <end position="222"/>
    </location>
</feature>
<feature type="compositionally biased region" description="Polar residues" evidence="6">
    <location>
        <begin position="234"/>
        <end position="250"/>
    </location>
</feature>
<feature type="domain" description="C2H2-type" evidence="7">
    <location>
        <begin position="918"/>
        <end position="942"/>
    </location>
</feature>
<feature type="compositionally biased region" description="Basic residues" evidence="6">
    <location>
        <begin position="695"/>
        <end position="708"/>
    </location>
</feature>
<dbReference type="PROSITE" id="PS00028">
    <property type="entry name" value="ZINC_FINGER_C2H2_1"/>
    <property type="match status" value="2"/>
</dbReference>
<dbReference type="SUPFAM" id="SSF57667">
    <property type="entry name" value="beta-beta-alpha zinc fingers"/>
    <property type="match status" value="2"/>
</dbReference>
<feature type="compositionally biased region" description="Low complexity" evidence="6">
    <location>
        <begin position="1"/>
        <end position="16"/>
    </location>
</feature>
<dbReference type="PANTHER" id="PTHR19818:SF139">
    <property type="entry name" value="PAIR-RULE PROTEIN ODD-PAIRED"/>
    <property type="match status" value="1"/>
</dbReference>
<name>J9DBS6_EDHAE</name>
<dbReference type="InterPro" id="IPR050329">
    <property type="entry name" value="GLI_C2H2-zinc-finger"/>
</dbReference>
<dbReference type="GO" id="GO:0000978">
    <property type="term" value="F:RNA polymerase II cis-regulatory region sequence-specific DNA binding"/>
    <property type="evidence" value="ECO:0007669"/>
    <property type="project" value="TreeGrafter"/>
</dbReference>
<gene>
    <name evidence="8" type="ORF">EDEG_00919</name>
</gene>
<feature type="region of interest" description="Disordered" evidence="6">
    <location>
        <begin position="260"/>
        <end position="294"/>
    </location>
</feature>
<evidence type="ECO:0000256" key="2">
    <source>
        <dbReference type="ARBA" id="ARBA00022737"/>
    </source>
</evidence>
<dbReference type="EMBL" id="AFBI03000011">
    <property type="protein sequence ID" value="EJW04944.1"/>
    <property type="molecule type" value="Genomic_DNA"/>
</dbReference>
<feature type="compositionally biased region" description="Polar residues" evidence="6">
    <location>
        <begin position="414"/>
        <end position="437"/>
    </location>
</feature>